<gene>
    <name evidence="1" type="ORF">POM88_005786</name>
</gene>
<organism evidence="1 2">
    <name type="scientific">Heracleum sosnowskyi</name>
    <dbReference type="NCBI Taxonomy" id="360622"/>
    <lineage>
        <taxon>Eukaryota</taxon>
        <taxon>Viridiplantae</taxon>
        <taxon>Streptophyta</taxon>
        <taxon>Embryophyta</taxon>
        <taxon>Tracheophyta</taxon>
        <taxon>Spermatophyta</taxon>
        <taxon>Magnoliopsida</taxon>
        <taxon>eudicotyledons</taxon>
        <taxon>Gunneridae</taxon>
        <taxon>Pentapetalae</taxon>
        <taxon>asterids</taxon>
        <taxon>campanulids</taxon>
        <taxon>Apiales</taxon>
        <taxon>Apiaceae</taxon>
        <taxon>Apioideae</taxon>
        <taxon>apioid superclade</taxon>
        <taxon>Tordylieae</taxon>
        <taxon>Tordyliinae</taxon>
        <taxon>Heracleum</taxon>
    </lineage>
</organism>
<dbReference type="Proteomes" id="UP001237642">
    <property type="component" value="Unassembled WGS sequence"/>
</dbReference>
<sequence length="117" mass="13411">MRLLWLRSFRKCSSKSSSTENSSFLNLNDRRLEADQERCLSSPIFRMQGVAEANGLPQPSKQLHLSNGPNSVHDVVNSLIYVPCFELFYFVSDVVLEKNAYSEYKASRSHVQNFYGK</sequence>
<dbReference type="EMBL" id="JAUIZM010000002">
    <property type="protein sequence ID" value="KAK1395923.1"/>
    <property type="molecule type" value="Genomic_DNA"/>
</dbReference>
<name>A0AAD8J3I3_9APIA</name>
<accession>A0AAD8J3I3</accession>
<evidence type="ECO:0000313" key="2">
    <source>
        <dbReference type="Proteomes" id="UP001237642"/>
    </source>
</evidence>
<keyword evidence="2" id="KW-1185">Reference proteome</keyword>
<evidence type="ECO:0000313" key="1">
    <source>
        <dbReference type="EMBL" id="KAK1395923.1"/>
    </source>
</evidence>
<reference evidence="1" key="2">
    <citation type="submission" date="2023-05" db="EMBL/GenBank/DDBJ databases">
        <authorList>
            <person name="Schelkunov M.I."/>
        </authorList>
    </citation>
    <scope>NUCLEOTIDE SEQUENCE</scope>
    <source>
        <strain evidence="1">Hsosn_3</strain>
        <tissue evidence="1">Leaf</tissue>
    </source>
</reference>
<protein>
    <submittedName>
        <fullName evidence="1">Uncharacterized protein</fullName>
    </submittedName>
</protein>
<comment type="caution">
    <text evidence="1">The sequence shown here is derived from an EMBL/GenBank/DDBJ whole genome shotgun (WGS) entry which is preliminary data.</text>
</comment>
<dbReference type="AlphaFoldDB" id="A0AAD8J3I3"/>
<proteinExistence type="predicted"/>
<reference evidence="1" key="1">
    <citation type="submission" date="2023-02" db="EMBL/GenBank/DDBJ databases">
        <title>Genome of toxic invasive species Heracleum sosnowskyi carries increased number of genes despite the absence of recent whole-genome duplications.</title>
        <authorList>
            <person name="Schelkunov M."/>
            <person name="Shtratnikova V."/>
            <person name="Makarenko M."/>
            <person name="Klepikova A."/>
            <person name="Omelchenko D."/>
            <person name="Novikova G."/>
            <person name="Obukhova E."/>
            <person name="Bogdanov V."/>
            <person name="Penin A."/>
            <person name="Logacheva M."/>
        </authorList>
    </citation>
    <scope>NUCLEOTIDE SEQUENCE</scope>
    <source>
        <strain evidence="1">Hsosn_3</strain>
        <tissue evidence="1">Leaf</tissue>
    </source>
</reference>